<gene>
    <name evidence="2" type="ORF">FDP41_013293</name>
</gene>
<proteinExistence type="predicted"/>
<dbReference type="EMBL" id="VFQX01000017">
    <property type="protein sequence ID" value="KAF0980810.1"/>
    <property type="molecule type" value="Genomic_DNA"/>
</dbReference>
<organism evidence="2 3">
    <name type="scientific">Naegleria fowleri</name>
    <name type="common">Brain eating amoeba</name>
    <dbReference type="NCBI Taxonomy" id="5763"/>
    <lineage>
        <taxon>Eukaryota</taxon>
        <taxon>Discoba</taxon>
        <taxon>Heterolobosea</taxon>
        <taxon>Tetramitia</taxon>
        <taxon>Eutetramitia</taxon>
        <taxon>Vahlkampfiidae</taxon>
        <taxon>Naegleria</taxon>
    </lineage>
</organism>
<dbReference type="Proteomes" id="UP000444721">
    <property type="component" value="Unassembled WGS sequence"/>
</dbReference>
<evidence type="ECO:0008006" key="4">
    <source>
        <dbReference type="Google" id="ProtNLM"/>
    </source>
</evidence>
<dbReference type="AlphaFoldDB" id="A0A6A5C4L2"/>
<name>A0A6A5C4L2_NAEFO</name>
<dbReference type="RefSeq" id="XP_044565523.1">
    <property type="nucleotide sequence ID" value="XM_044703907.1"/>
</dbReference>
<dbReference type="VEuPathDB" id="AmoebaDB:NfTy_036730"/>
<keyword evidence="3" id="KW-1185">Reference proteome</keyword>
<keyword evidence="1" id="KW-0175">Coiled coil</keyword>
<dbReference type="OrthoDB" id="10350747at2759"/>
<dbReference type="VEuPathDB" id="AmoebaDB:FDP41_013293"/>
<dbReference type="OMA" id="SEMKTHA"/>
<protein>
    <recommendedName>
        <fullName evidence="4">BAR domain-containing protein</fullName>
    </recommendedName>
</protein>
<comment type="caution">
    <text evidence="2">The sequence shown here is derived from an EMBL/GenBank/DDBJ whole genome shotgun (WGS) entry which is preliminary data.</text>
</comment>
<evidence type="ECO:0000313" key="2">
    <source>
        <dbReference type="EMBL" id="KAF0980810.1"/>
    </source>
</evidence>
<evidence type="ECO:0000256" key="1">
    <source>
        <dbReference type="SAM" id="Coils"/>
    </source>
</evidence>
<reference evidence="2 3" key="1">
    <citation type="journal article" date="2019" name="Sci. Rep.">
        <title>Nanopore sequencing improves the draft genome of the human pathogenic amoeba Naegleria fowleri.</title>
        <authorList>
            <person name="Liechti N."/>
            <person name="Schurch N."/>
            <person name="Bruggmann R."/>
            <person name="Wittwer M."/>
        </authorList>
    </citation>
    <scope>NUCLEOTIDE SEQUENCE [LARGE SCALE GENOMIC DNA]</scope>
    <source>
        <strain evidence="2 3">ATCC 30894</strain>
    </source>
</reference>
<evidence type="ECO:0000313" key="3">
    <source>
        <dbReference type="Proteomes" id="UP000444721"/>
    </source>
</evidence>
<dbReference type="Gene3D" id="1.20.1270.60">
    <property type="entry name" value="Arfaptin homology (AH) domain/BAR domain"/>
    <property type="match status" value="1"/>
</dbReference>
<feature type="coiled-coil region" evidence="1">
    <location>
        <begin position="136"/>
        <end position="177"/>
    </location>
</feature>
<dbReference type="VEuPathDB" id="AmoebaDB:NF0111890"/>
<accession>A0A6A5C4L2</accession>
<dbReference type="InterPro" id="IPR027267">
    <property type="entry name" value="AH/BAR_dom_sf"/>
</dbReference>
<dbReference type="GeneID" id="68120508"/>
<dbReference type="SUPFAM" id="SSF103657">
    <property type="entry name" value="BAR/IMD domain-like"/>
    <property type="match status" value="1"/>
</dbReference>
<sequence length="288" mass="33532">MGGIVSKEPALELGKEPCKELLDSHDGISLFSDELFSKVPIVIKRLEKGHSEVEQFMTIIDQTATYYKRYFEELSKHVEKINMFVGKDLASRDTGVLQSFRLGLDENVLHGVEVCKELETLLRDVSGLQKFMQPIISSARTEYKKLEDEDGEYKKEVEKLKRRCEEMTKKQKELKEAPLSSLAEKTKTDYEIRTLATYLEEDNLAIKENEGKLRKNIIKYLNILTHLEFVERKRFSEMKTHALKYFSIKKKLSTRILEHSIQTNKRIDILDAENEFNNFIRSCSPNKV</sequence>